<dbReference type="InterPro" id="IPR029045">
    <property type="entry name" value="ClpP/crotonase-like_dom_sf"/>
</dbReference>
<name>A0ABR4HPZ4_9EURO</name>
<evidence type="ECO:0000313" key="1">
    <source>
        <dbReference type="EMBL" id="KAL2817457.1"/>
    </source>
</evidence>
<dbReference type="Pfam" id="PF00378">
    <property type="entry name" value="ECH_1"/>
    <property type="match status" value="1"/>
</dbReference>
<protein>
    <submittedName>
        <fullName evidence="1">ClpP/crotonase-like domain-containing protein</fullName>
    </submittedName>
</protein>
<reference evidence="1 2" key="1">
    <citation type="submission" date="2024-07" db="EMBL/GenBank/DDBJ databases">
        <title>Section-level genome sequencing and comparative genomics of Aspergillus sections Usti and Cavernicolus.</title>
        <authorList>
            <consortium name="Lawrence Berkeley National Laboratory"/>
            <person name="Nybo J.L."/>
            <person name="Vesth T.C."/>
            <person name="Theobald S."/>
            <person name="Frisvad J.C."/>
            <person name="Larsen T.O."/>
            <person name="Kjaerboelling I."/>
            <person name="Rothschild-Mancinelli K."/>
            <person name="Lyhne E.K."/>
            <person name="Kogle M.E."/>
            <person name="Barry K."/>
            <person name="Clum A."/>
            <person name="Na H."/>
            <person name="Ledsgaard L."/>
            <person name="Lin J."/>
            <person name="Lipzen A."/>
            <person name="Kuo A."/>
            <person name="Riley R."/>
            <person name="Mondo S."/>
            <person name="LaButti K."/>
            <person name="Haridas S."/>
            <person name="Pangalinan J."/>
            <person name="Salamov A.A."/>
            <person name="Simmons B.A."/>
            <person name="Magnuson J.K."/>
            <person name="Chen J."/>
            <person name="Drula E."/>
            <person name="Henrissat B."/>
            <person name="Wiebenga A."/>
            <person name="Lubbers R.J."/>
            <person name="Gomes A.C."/>
            <person name="Makela M.R."/>
            <person name="Stajich J."/>
            <person name="Grigoriev I.V."/>
            <person name="Mortensen U.H."/>
            <person name="De vries R.P."/>
            <person name="Baker S.E."/>
            <person name="Andersen M.R."/>
        </authorList>
    </citation>
    <scope>NUCLEOTIDE SEQUENCE [LARGE SCALE GENOMIC DNA]</scope>
    <source>
        <strain evidence="1 2">CBS 600.67</strain>
    </source>
</reference>
<evidence type="ECO:0000313" key="2">
    <source>
        <dbReference type="Proteomes" id="UP001610335"/>
    </source>
</evidence>
<dbReference type="Gene3D" id="3.90.226.10">
    <property type="entry name" value="2-enoyl-CoA Hydratase, Chain A, domain 1"/>
    <property type="match status" value="1"/>
</dbReference>
<dbReference type="InterPro" id="IPR001753">
    <property type="entry name" value="Enoyl-CoA_hydra/iso"/>
</dbReference>
<dbReference type="CDD" id="cd06558">
    <property type="entry name" value="crotonase-like"/>
    <property type="match status" value="1"/>
</dbReference>
<keyword evidence="2" id="KW-1185">Reference proteome</keyword>
<dbReference type="PANTHER" id="PTHR11941">
    <property type="entry name" value="ENOYL-COA HYDRATASE-RELATED"/>
    <property type="match status" value="1"/>
</dbReference>
<dbReference type="Proteomes" id="UP001610335">
    <property type="component" value="Unassembled WGS sequence"/>
</dbReference>
<dbReference type="PANTHER" id="PTHR11941:SF75">
    <property type="entry name" value="ENOYL-COA HYDRATASE_ISOMERASE FAMILY PROTEIN"/>
    <property type="match status" value="1"/>
</dbReference>
<dbReference type="SUPFAM" id="SSF52096">
    <property type="entry name" value="ClpP/crotonase"/>
    <property type="match status" value="1"/>
</dbReference>
<comment type="caution">
    <text evidence="1">The sequence shown here is derived from an EMBL/GenBank/DDBJ whole genome shotgun (WGS) entry which is preliminary data.</text>
</comment>
<dbReference type="EMBL" id="JBFXLS010000092">
    <property type="protein sequence ID" value="KAL2817457.1"/>
    <property type="molecule type" value="Genomic_DNA"/>
</dbReference>
<sequence>MTALFTVPIPSTGGTIICTNPPPTPSSTSTISAKSKPKPKLDTSKIYILTFTSPPDNRLTPAFISAFLLALDILEHRFPKGVVVTTSGIAKFYSNGLDLQVVNETEGFLDRWLWKVFRRLVTYPMPTISLLNGHAFAGGLMLSMYHDYRIMNPSKGFVCLNELDFGVPLQSPMMAIFRAKLTPTTFRDLVLEAKRVPGPEALKCGIVDGLGGIGEVVEFIGERGLEGKAGSGIYGLMKEEMYRGVIGVLDDHEGNLAWRDGVEGKKGGLKREGLRDVEEWERREKKAKL</sequence>
<gene>
    <name evidence="1" type="ORF">BDW59DRAFT_175499</name>
</gene>
<accession>A0ABR4HPZ4</accession>
<organism evidence="1 2">
    <name type="scientific">Aspergillus cavernicola</name>
    <dbReference type="NCBI Taxonomy" id="176166"/>
    <lineage>
        <taxon>Eukaryota</taxon>
        <taxon>Fungi</taxon>
        <taxon>Dikarya</taxon>
        <taxon>Ascomycota</taxon>
        <taxon>Pezizomycotina</taxon>
        <taxon>Eurotiomycetes</taxon>
        <taxon>Eurotiomycetidae</taxon>
        <taxon>Eurotiales</taxon>
        <taxon>Aspergillaceae</taxon>
        <taxon>Aspergillus</taxon>
        <taxon>Aspergillus subgen. Nidulantes</taxon>
    </lineage>
</organism>
<proteinExistence type="predicted"/>